<evidence type="ECO:0000256" key="14">
    <source>
        <dbReference type="PIRSR" id="PIRSR004911-1"/>
    </source>
</evidence>
<evidence type="ECO:0000256" key="8">
    <source>
        <dbReference type="ARBA" id="ARBA00022691"/>
    </source>
</evidence>
<feature type="modified residue" description="N6-(pyridoxal phosphate)lysine" evidence="15">
    <location>
        <position position="344"/>
    </location>
</feature>
<keyword evidence="11" id="KW-0408">Iron</keyword>
<evidence type="ECO:0000256" key="2">
    <source>
        <dbReference type="ARBA" id="ARBA00001933"/>
    </source>
</evidence>
<dbReference type="CDD" id="cd01335">
    <property type="entry name" value="Radical_SAM"/>
    <property type="match status" value="1"/>
</dbReference>
<dbReference type="GO" id="GO:0050066">
    <property type="term" value="F:L-lysine 2,3-aminomutase activity"/>
    <property type="evidence" value="ECO:0007669"/>
    <property type="project" value="UniProtKB-EC"/>
</dbReference>
<comment type="cofactor">
    <cofactor evidence="3">
        <name>[4Fe-4S] cluster</name>
        <dbReference type="ChEBI" id="CHEBI:49883"/>
    </cofactor>
</comment>
<dbReference type="SFLD" id="SFLDF00283">
    <property type="entry name" value="L-lysine_2_3-aminomutase_(LAM"/>
    <property type="match status" value="1"/>
</dbReference>
<dbReference type="Pfam" id="PF12544">
    <property type="entry name" value="LAM_C"/>
    <property type="match status" value="1"/>
</dbReference>
<keyword evidence="8" id="KW-0949">S-adenosyl-L-methionine</keyword>
<dbReference type="PROSITE" id="PS51918">
    <property type="entry name" value="RADICAL_SAM"/>
    <property type="match status" value="1"/>
</dbReference>
<dbReference type="InterPro" id="IPR003739">
    <property type="entry name" value="Lys_aminomutase/Glu_NH3_mut"/>
</dbReference>
<dbReference type="AlphaFoldDB" id="A0A2N1PKW7"/>
<gene>
    <name evidence="17" type="primary">ablA</name>
    <name evidence="17" type="ORF">CVV64_16315</name>
</gene>
<evidence type="ECO:0000256" key="5">
    <source>
        <dbReference type="ARBA" id="ARBA00012144"/>
    </source>
</evidence>
<dbReference type="Pfam" id="PF04055">
    <property type="entry name" value="Radical_SAM"/>
    <property type="match status" value="1"/>
</dbReference>
<dbReference type="Proteomes" id="UP000233256">
    <property type="component" value="Unassembled WGS sequence"/>
</dbReference>
<feature type="binding site" evidence="14">
    <location>
        <position position="136"/>
    </location>
    <ligand>
        <name>[4Fe-4S] cluster</name>
        <dbReference type="ChEBI" id="CHEBI:49883"/>
        <note>4Fe-4S-S-AdoMet</note>
    </ligand>
</feature>
<evidence type="ECO:0000256" key="3">
    <source>
        <dbReference type="ARBA" id="ARBA00001966"/>
    </source>
</evidence>
<keyword evidence="13" id="KW-0413">Isomerase</keyword>
<evidence type="ECO:0000256" key="10">
    <source>
        <dbReference type="ARBA" id="ARBA00022898"/>
    </source>
</evidence>
<dbReference type="FunFam" id="3.20.20.70:FF:000095">
    <property type="entry name" value="Lysine 2,3-aminomutase"/>
    <property type="match status" value="1"/>
</dbReference>
<comment type="cofactor">
    <cofactor evidence="2 15">
        <name>pyridoxal 5'-phosphate</name>
        <dbReference type="ChEBI" id="CHEBI:597326"/>
    </cofactor>
</comment>
<dbReference type="PANTHER" id="PTHR30538">
    <property type="entry name" value="LYSINE 2,3-AMINOMUTASE-RELATED"/>
    <property type="match status" value="1"/>
</dbReference>
<evidence type="ECO:0000313" key="18">
    <source>
        <dbReference type="Proteomes" id="UP000233256"/>
    </source>
</evidence>
<reference evidence="17 18" key="1">
    <citation type="journal article" date="2017" name="ISME J.">
        <title>Potential for microbial H2 and metal transformations associated with novel bacteria and archaea in deep terrestrial subsurface sediments.</title>
        <authorList>
            <person name="Hernsdorf A.W."/>
            <person name="Amano Y."/>
            <person name="Miyakawa K."/>
            <person name="Ise K."/>
            <person name="Suzuki Y."/>
            <person name="Anantharaman K."/>
            <person name="Probst A."/>
            <person name="Burstein D."/>
            <person name="Thomas B.C."/>
            <person name="Banfield J.F."/>
        </authorList>
    </citation>
    <scope>NUCLEOTIDE SEQUENCE [LARGE SCALE GENOMIC DNA]</scope>
    <source>
        <strain evidence="17">HGW-Wallbacteria-1</strain>
    </source>
</reference>
<dbReference type="Gene3D" id="3.20.20.70">
    <property type="entry name" value="Aldolase class I"/>
    <property type="match status" value="1"/>
</dbReference>
<evidence type="ECO:0000256" key="11">
    <source>
        <dbReference type="ARBA" id="ARBA00023004"/>
    </source>
</evidence>
<dbReference type="SFLD" id="SFLDG01070">
    <property type="entry name" value="PLP-dependent"/>
    <property type="match status" value="1"/>
</dbReference>
<evidence type="ECO:0000256" key="7">
    <source>
        <dbReference type="ARBA" id="ARBA00022485"/>
    </source>
</evidence>
<dbReference type="Gene3D" id="6.10.140.1170">
    <property type="match status" value="1"/>
</dbReference>
<dbReference type="InterPro" id="IPR022459">
    <property type="entry name" value="Lysine_aminomutase"/>
</dbReference>
<dbReference type="Gene3D" id="6.20.120.40">
    <property type="match status" value="1"/>
</dbReference>
<feature type="binding site" evidence="14">
    <location>
        <position position="139"/>
    </location>
    <ligand>
        <name>[4Fe-4S] cluster</name>
        <dbReference type="ChEBI" id="CHEBI:49883"/>
        <note>4Fe-4S-S-AdoMet</note>
    </ligand>
</feature>
<dbReference type="PIRSF" id="PIRSF004911">
    <property type="entry name" value="DUF160"/>
    <property type="match status" value="1"/>
</dbReference>
<keyword evidence="10 15" id="KW-0663">Pyridoxal phosphate</keyword>
<dbReference type="PANTHER" id="PTHR30538:SF1">
    <property type="entry name" value="L-LYSINE 2,3-AMINOMUTASE"/>
    <property type="match status" value="1"/>
</dbReference>
<evidence type="ECO:0000313" key="17">
    <source>
        <dbReference type="EMBL" id="PKK88988.1"/>
    </source>
</evidence>
<dbReference type="GO" id="GO:0046872">
    <property type="term" value="F:metal ion binding"/>
    <property type="evidence" value="ECO:0007669"/>
    <property type="project" value="UniProtKB-KW"/>
</dbReference>
<comment type="caution">
    <text evidence="17">The sequence shown here is derived from an EMBL/GenBank/DDBJ whole genome shotgun (WGS) entry which is preliminary data.</text>
</comment>
<keyword evidence="7 14" id="KW-0004">4Fe-4S</keyword>
<keyword evidence="12 14" id="KW-0411">Iron-sulfur</keyword>
<evidence type="ECO:0000256" key="4">
    <source>
        <dbReference type="ARBA" id="ARBA00008703"/>
    </source>
</evidence>
<dbReference type="EMBL" id="PGXC01000028">
    <property type="protein sequence ID" value="PKK88988.1"/>
    <property type="molecule type" value="Genomic_DNA"/>
</dbReference>
<evidence type="ECO:0000256" key="15">
    <source>
        <dbReference type="PIRSR" id="PIRSR603739-50"/>
    </source>
</evidence>
<dbReference type="InterPro" id="IPR013785">
    <property type="entry name" value="Aldolase_TIM"/>
</dbReference>
<protein>
    <recommendedName>
        <fullName evidence="6">L-lysine 2,3-aminomutase</fullName>
        <ecNumber evidence="5">5.4.3.2</ecNumber>
    </recommendedName>
</protein>
<accession>A0A2N1PKW7</accession>
<dbReference type="GO" id="GO:0051539">
    <property type="term" value="F:4 iron, 4 sulfur cluster binding"/>
    <property type="evidence" value="ECO:0007669"/>
    <property type="project" value="UniProtKB-KW"/>
</dbReference>
<dbReference type="SFLD" id="SFLDS00029">
    <property type="entry name" value="Radical_SAM"/>
    <property type="match status" value="1"/>
</dbReference>
<organism evidence="17 18">
    <name type="scientific">Candidatus Wallbacteria bacterium HGW-Wallbacteria-1</name>
    <dbReference type="NCBI Taxonomy" id="2013854"/>
    <lineage>
        <taxon>Bacteria</taxon>
        <taxon>Candidatus Walliibacteriota</taxon>
    </lineage>
</organism>
<dbReference type="SUPFAM" id="SSF102114">
    <property type="entry name" value="Radical SAM enzymes"/>
    <property type="match status" value="1"/>
</dbReference>
<dbReference type="NCBIfam" id="TIGR00238">
    <property type="entry name" value="KamA family radical SAM protein"/>
    <property type="match status" value="1"/>
</dbReference>
<dbReference type="InterPro" id="IPR058240">
    <property type="entry name" value="rSAM_sf"/>
</dbReference>
<comment type="catalytic activity">
    <reaction evidence="1">
        <text>L-lysine = (3S)-3,6-diaminohexanoate</text>
        <dbReference type="Rhea" id="RHEA:19177"/>
        <dbReference type="ChEBI" id="CHEBI:32551"/>
        <dbReference type="ChEBI" id="CHEBI:57434"/>
        <dbReference type="EC" id="5.4.3.2"/>
    </reaction>
</comment>
<dbReference type="EC" id="5.4.3.2" evidence="5"/>
<evidence type="ECO:0000256" key="9">
    <source>
        <dbReference type="ARBA" id="ARBA00022723"/>
    </source>
</evidence>
<comment type="similarity">
    <text evidence="4">Belongs to the radical SAM superfamily. KamA family.</text>
</comment>
<evidence type="ECO:0000259" key="16">
    <source>
        <dbReference type="PROSITE" id="PS51918"/>
    </source>
</evidence>
<evidence type="ECO:0000256" key="1">
    <source>
        <dbReference type="ARBA" id="ARBA00000911"/>
    </source>
</evidence>
<proteinExistence type="inferred from homology"/>
<dbReference type="InterPro" id="IPR025895">
    <property type="entry name" value="LAM_C_dom"/>
</dbReference>
<evidence type="ECO:0000256" key="6">
    <source>
        <dbReference type="ARBA" id="ARBA00022363"/>
    </source>
</evidence>
<dbReference type="InterPro" id="IPR007197">
    <property type="entry name" value="rSAM"/>
</dbReference>
<feature type="domain" description="Radical SAM core" evidence="16">
    <location>
        <begin position="118"/>
        <end position="329"/>
    </location>
</feature>
<evidence type="ECO:0000256" key="13">
    <source>
        <dbReference type="ARBA" id="ARBA00023235"/>
    </source>
</evidence>
<sequence>MSNKFHSVDYKSIPLFRDVSEKDWNDWKWQLKNAIRNVETLEKAFTLSDQTRQDLKMCLEKFRMAISPYYAALMNYEDPNCPIVAQGIPTIHELHEAACDLDDPLHEDVDSPAPGLTHRYPDRALLLITNVCSMYCRHCTRRRVVGFEDSDFSKLDVDKAIDYIAATPQIRDVVVSGGDPFVLSEDKLEYVLKKLRAIEHVEIIRIGSRMPVVLPQRITDDLVNMLKKYHPIYVNTHFNHPEEITAEAKAACEKLANAGINIGNQSVLLAGVNDDPIIMKQLVHKLLQIRVRPYYIYQCDLSKGISHFRTPVSRGMEIIENLRGHTSGLAVPTFVVDAPGGGGKIPVMPNYLISYSHKYSVLRNYEGVITAYAEPENYHPASNLEDEKYKSKAGIASLLNGDRLTLQPENLARRQRTDKTEK</sequence>
<name>A0A2N1PKW7_9BACT</name>
<dbReference type="NCBIfam" id="TIGR03820">
    <property type="entry name" value="lys_2_3_AblA"/>
    <property type="match status" value="1"/>
</dbReference>
<feature type="binding site" evidence="14">
    <location>
        <position position="132"/>
    </location>
    <ligand>
        <name>[4Fe-4S] cluster</name>
        <dbReference type="ChEBI" id="CHEBI:49883"/>
        <note>4Fe-4S-S-AdoMet</note>
    </ligand>
</feature>
<keyword evidence="9 14" id="KW-0479">Metal-binding</keyword>
<evidence type="ECO:0000256" key="12">
    <source>
        <dbReference type="ARBA" id="ARBA00023014"/>
    </source>
</evidence>